<name>A0ABP2KMD9_STRVE</name>
<proteinExistence type="predicted"/>
<reference evidence="1 2" key="1">
    <citation type="submission" date="2011-01" db="EMBL/GenBank/DDBJ databases">
        <authorList>
            <person name="Muzny D."/>
            <person name="Qin X."/>
            <person name="Buhay C."/>
            <person name="Dugan-Rocha S."/>
            <person name="Ding Y."/>
            <person name="Chen G."/>
            <person name="Hawes A."/>
            <person name="Holder M."/>
            <person name="Jhangiani S."/>
            <person name="Johnson A."/>
            <person name="Khan Z."/>
            <person name="Li Z."/>
            <person name="Liu W."/>
            <person name="Liu X."/>
            <person name="Perez L."/>
            <person name="Shen H."/>
            <person name="Wang Q."/>
            <person name="Watt J."/>
            <person name="Xi L."/>
            <person name="Xin Y."/>
            <person name="Zhou J."/>
            <person name="Deng J."/>
            <person name="Jiang H."/>
            <person name="Liu Y."/>
            <person name="Qu J."/>
            <person name="Song X.-Z."/>
            <person name="Zhang L."/>
            <person name="Villasana D."/>
            <person name="Johnson A."/>
            <person name="Liu J."/>
            <person name="Liyanage D."/>
            <person name="Lorensuhewa L."/>
            <person name="Robinson T."/>
            <person name="Song A."/>
            <person name="Song B.-B."/>
            <person name="Dinh H."/>
            <person name="Thornton R."/>
            <person name="Coyle M."/>
            <person name="Francisco L."/>
            <person name="Jackson L."/>
            <person name="Javaid M."/>
            <person name="Korchina V."/>
            <person name="Kovar C."/>
            <person name="Mata R."/>
            <person name="Mathew T."/>
            <person name="Ngo R."/>
            <person name="Nguyen L."/>
            <person name="Nguyen N."/>
            <person name="Okwuonu G."/>
            <person name="Ongeri F."/>
            <person name="Pham C."/>
            <person name="Simmons D."/>
            <person name="Wilczek-Boney K."/>
            <person name="Hale W."/>
            <person name="Jakkamsetti A."/>
            <person name="Pham P."/>
            <person name="Ruth R."/>
            <person name="San Lucas F."/>
            <person name="Warren J."/>
            <person name="Zhang J."/>
            <person name="Zhao Z."/>
            <person name="Zhou C."/>
            <person name="Zhu D."/>
            <person name="Lee S."/>
            <person name="Bess C."/>
            <person name="Blankenburg K."/>
            <person name="Forbes L."/>
            <person name="Fu Q."/>
            <person name="Gubbala S."/>
            <person name="Hirani K."/>
            <person name="Jayaseelan J.C."/>
            <person name="Lara F."/>
            <person name="Munidasa M."/>
            <person name="Palculict T."/>
            <person name="Patil S."/>
            <person name="Pu L.-L."/>
            <person name="Saada N."/>
            <person name="Tang L."/>
            <person name="Weissenberger G."/>
            <person name="Zhu Y."/>
            <person name="Hemphill L."/>
            <person name="Shang Y."/>
            <person name="Youmans B."/>
            <person name="Ayvaz T."/>
            <person name="Ross M."/>
            <person name="Santibanez J."/>
            <person name="Aqrawi P."/>
            <person name="Gross S."/>
            <person name="Joshi V."/>
            <person name="Fowler G."/>
            <person name="Nazareth L."/>
            <person name="Reid J."/>
            <person name="Worley K."/>
            <person name="Petrosino J."/>
            <person name="Highlander S."/>
            <person name="Gibbs R."/>
        </authorList>
    </citation>
    <scope>NUCLEOTIDE SEQUENCE [LARGE SCALE GENOMIC DNA]</scope>
    <source>
        <strain evidence="1 2">ATCC 49124</strain>
    </source>
</reference>
<evidence type="ECO:0000313" key="2">
    <source>
        <dbReference type="Proteomes" id="UP000003697"/>
    </source>
</evidence>
<organism evidence="1 2">
    <name type="scientific">Streptococcus vestibularis ATCC 49124</name>
    <dbReference type="NCBI Taxonomy" id="889206"/>
    <lineage>
        <taxon>Bacteria</taxon>
        <taxon>Bacillati</taxon>
        <taxon>Bacillota</taxon>
        <taxon>Bacilli</taxon>
        <taxon>Lactobacillales</taxon>
        <taxon>Streptococcaceae</taxon>
        <taxon>Streptococcus</taxon>
    </lineage>
</organism>
<gene>
    <name evidence="1" type="ORF">HMPREF9425_0384</name>
</gene>
<comment type="caution">
    <text evidence="1">The sequence shown here is derived from an EMBL/GenBank/DDBJ whole genome shotgun (WGS) entry which is preliminary data.</text>
</comment>
<dbReference type="Proteomes" id="UP000003697">
    <property type="component" value="Unassembled WGS sequence"/>
</dbReference>
<accession>A0ABP2KMD9</accession>
<dbReference type="EMBL" id="AEVI01000013">
    <property type="protein sequence ID" value="EFX96705.1"/>
    <property type="molecule type" value="Genomic_DNA"/>
</dbReference>
<protein>
    <submittedName>
        <fullName evidence="1">Uncharacterized protein</fullName>
    </submittedName>
</protein>
<keyword evidence="2" id="KW-1185">Reference proteome</keyword>
<sequence length="41" mass="4757">MIIKKEEDKSSEMIPNEMAEPKVGVNKSGNLHQVLNFFIFY</sequence>
<evidence type="ECO:0000313" key="1">
    <source>
        <dbReference type="EMBL" id="EFX96705.1"/>
    </source>
</evidence>